<sequence>MKKTISILVLVLVCIMTYACKSIYNDVKMSTSTRYENGQYIKTATIKNITDKRLTLNVKITKEEYSIVFIPPHIWVKRIDNIFNENKEITLDPMEETRVETIDPENADTIIRLMYPDSKK</sequence>
<proteinExistence type="predicted"/>
<organism evidence="1">
    <name type="scientific">Myoviridae sp. ctYA416</name>
    <dbReference type="NCBI Taxonomy" id="2825125"/>
    <lineage>
        <taxon>Viruses</taxon>
        <taxon>Duplodnaviria</taxon>
        <taxon>Heunggongvirae</taxon>
        <taxon>Uroviricota</taxon>
        <taxon>Caudoviricetes</taxon>
    </lineage>
</organism>
<protein>
    <submittedName>
        <fullName evidence="1">Outer membrane protein assembly factor</fullName>
    </submittedName>
</protein>
<reference evidence="1" key="1">
    <citation type="journal article" date="2021" name="Proc. Natl. Acad. Sci. U.S.A.">
        <title>A Catalog of Tens of Thousands of Viruses from Human Metagenomes Reveals Hidden Associations with Chronic Diseases.</title>
        <authorList>
            <person name="Tisza M.J."/>
            <person name="Buck C.B."/>
        </authorList>
    </citation>
    <scope>NUCLEOTIDE SEQUENCE</scope>
    <source>
        <strain evidence="1">CtYA416</strain>
    </source>
</reference>
<dbReference type="PROSITE" id="PS51257">
    <property type="entry name" value="PROKAR_LIPOPROTEIN"/>
    <property type="match status" value="1"/>
</dbReference>
<dbReference type="EMBL" id="BK016136">
    <property type="protein sequence ID" value="DAF97758.1"/>
    <property type="molecule type" value="Genomic_DNA"/>
</dbReference>
<evidence type="ECO:0000313" key="1">
    <source>
        <dbReference type="EMBL" id="DAF97758.1"/>
    </source>
</evidence>
<accession>A0A8S5UTQ7</accession>
<name>A0A8S5UTQ7_9CAUD</name>